<keyword evidence="12" id="KW-1185">Reference proteome</keyword>
<dbReference type="SUPFAM" id="SSF55785">
    <property type="entry name" value="PYP-like sensor domain (PAS domain)"/>
    <property type="match status" value="1"/>
</dbReference>
<dbReference type="CDD" id="cd01948">
    <property type="entry name" value="EAL"/>
    <property type="match status" value="1"/>
</dbReference>
<dbReference type="InterPro" id="IPR001633">
    <property type="entry name" value="EAL_dom"/>
</dbReference>
<dbReference type="InterPro" id="IPR048760">
    <property type="entry name" value="VP0354-like_sensor_dom"/>
</dbReference>
<dbReference type="Gene3D" id="3.30.450.20">
    <property type="entry name" value="PAS domain"/>
    <property type="match status" value="2"/>
</dbReference>
<name>A0A7L6N3I9_9MOLU</name>
<dbReference type="SMART" id="SM00091">
    <property type="entry name" value="PAS"/>
    <property type="match status" value="1"/>
</dbReference>
<dbReference type="RefSeq" id="WP_312032270.1">
    <property type="nucleotide sequence ID" value="NZ_CP051151.1"/>
</dbReference>
<dbReference type="InterPro" id="IPR029151">
    <property type="entry name" value="Sensor-like_sf"/>
</dbReference>
<dbReference type="EMBL" id="CP051151">
    <property type="protein sequence ID" value="QLY39788.1"/>
    <property type="molecule type" value="Genomic_DNA"/>
</dbReference>
<dbReference type="GO" id="GO:0005524">
    <property type="term" value="F:ATP binding"/>
    <property type="evidence" value="ECO:0007669"/>
    <property type="project" value="UniProtKB-KW"/>
</dbReference>
<evidence type="ECO:0000256" key="8">
    <source>
        <dbReference type="SAM" id="Phobius"/>
    </source>
</evidence>
<dbReference type="PANTHER" id="PTHR33121">
    <property type="entry name" value="CYCLIC DI-GMP PHOSPHODIESTERASE PDEF"/>
    <property type="match status" value="1"/>
</dbReference>
<dbReference type="GO" id="GO:0006355">
    <property type="term" value="P:regulation of DNA-templated transcription"/>
    <property type="evidence" value="ECO:0007669"/>
    <property type="project" value="InterPro"/>
</dbReference>
<keyword evidence="2" id="KW-0597">Phosphoprotein</keyword>
<evidence type="ECO:0000256" key="3">
    <source>
        <dbReference type="ARBA" id="ARBA00022679"/>
    </source>
</evidence>
<protein>
    <submittedName>
        <fullName evidence="11">EAL domain-containing protein</fullName>
    </submittedName>
</protein>
<dbReference type="SUPFAM" id="SSF141868">
    <property type="entry name" value="EAL domain-like"/>
    <property type="match status" value="1"/>
</dbReference>
<evidence type="ECO:0000256" key="4">
    <source>
        <dbReference type="ARBA" id="ARBA00022741"/>
    </source>
</evidence>
<sequence length="865" mass="100995">MKERFNKIFYHFKETIGHFGWFTLVLIPIFIIINWSFFSTSNAQRQAIESKNLSTATQELNNIDLYITTHLESVHNDIHVILEANETSKYLADSTSESLIEFRDLVYRIASNKKAFLHSSLIDSDGQEIFRITRDGESLIIEEESALRSYNQEDYFSVVSSFDHQVLFISGIELVNDIPILTLIAPVFNNDELIHFIKIDYLADSFLSVFSLYSSNNNYLSLGMLNNQKIWLIDQSSQSLYQETNSQKINEYINYIEEDPYTPSIKLNFHGDDDHYYYVLDEAGFIIFSRIDMDSAIATSQSLSLKYPWMIYIINIMSLIFIMYFAYVIKSKSADKILLNANMYLSDNNVDGVMITDKDIRVHYVNQAFESFYGYKIEELIHKNPRDVIGETGLPIDFQMREYNKYFEGHIWNKTKDDIRILKYLRIKNESTTSGKIRHYIGIYSEPRIEIDDYVKYSKVKDQTISEISKVFINYDFKIDQSMLIMVKIHPVDIYHFAKFVKRKLDKQAIIAVPKNNYLMIYLNQDKDLQEDTINQVDQLIDQYKHLPDSDHTISQTVVVSQASEKLRSISALIDSIFTVLELSKHKPQLKHHHYTNEMKDILIREKEIQEELDSAFTNKEFYIEYQIQKSLIDNSYVGCEALIRWNNKKLGMIGPNEFIPIIEDSFYINQLTIMVVQNVIDDLKKFYKSLPEGFRVSINLSNFDFNNAHIINKITEIIESSIIPNQYFAFEITESNYLDNIEKTNKILDDLHNKGFVIAIDDFGTGYSSINSLRSIHVDQVKIDKIFIENYPEKDHGQMFRTIARLIQGLNKEIIVEGTESKEQVDFCRACQCEMIQGYYVSRPTDIQTMIDRFILADEGEKNA</sequence>
<dbReference type="GO" id="GO:0016020">
    <property type="term" value="C:membrane"/>
    <property type="evidence" value="ECO:0007669"/>
    <property type="project" value="UniProtKB-SubCell"/>
</dbReference>
<keyword evidence="5" id="KW-0418">Kinase</keyword>
<evidence type="ECO:0000256" key="2">
    <source>
        <dbReference type="ARBA" id="ARBA00022553"/>
    </source>
</evidence>
<dbReference type="PROSITE" id="PS50112">
    <property type="entry name" value="PAS"/>
    <property type="match status" value="1"/>
</dbReference>
<dbReference type="Pfam" id="PF21623">
    <property type="entry name" value="HK_sensor_dom_bact"/>
    <property type="match status" value="1"/>
</dbReference>
<dbReference type="Proteomes" id="UP000512167">
    <property type="component" value="Chromosome"/>
</dbReference>
<reference evidence="11 12" key="1">
    <citation type="submission" date="2020-04" db="EMBL/GenBank/DDBJ databases">
        <authorList>
            <person name="Zheng R.K."/>
            <person name="Sun C.M."/>
        </authorList>
    </citation>
    <scope>NUCLEOTIDE SEQUENCE [LARGE SCALE GENOMIC DNA]</scope>
    <source>
        <strain evidence="12">zrk29</strain>
    </source>
</reference>
<keyword evidence="6" id="KW-0067">ATP-binding</keyword>
<dbReference type="AlphaFoldDB" id="A0A7L6N3I9"/>
<keyword evidence="8" id="KW-1133">Transmembrane helix</keyword>
<dbReference type="InterPro" id="IPR050706">
    <property type="entry name" value="Cyclic-di-GMP_PDE-like"/>
</dbReference>
<dbReference type="NCBIfam" id="TIGR00229">
    <property type="entry name" value="sensory_box"/>
    <property type="match status" value="1"/>
</dbReference>
<comment type="subcellular location">
    <subcellularLocation>
        <location evidence="1">Membrane</location>
    </subcellularLocation>
</comment>
<keyword evidence="8" id="KW-0472">Membrane</keyword>
<evidence type="ECO:0000256" key="7">
    <source>
        <dbReference type="ARBA" id="ARBA00023012"/>
    </source>
</evidence>
<dbReference type="InterPro" id="IPR013767">
    <property type="entry name" value="PAS_fold"/>
</dbReference>
<evidence type="ECO:0000259" key="10">
    <source>
        <dbReference type="PROSITE" id="PS50883"/>
    </source>
</evidence>
<gene>
    <name evidence="11" type="ORF">HF295_02480</name>
</gene>
<feature type="transmembrane region" description="Helical" evidence="8">
    <location>
        <begin position="21"/>
        <end position="38"/>
    </location>
</feature>
<dbReference type="PANTHER" id="PTHR33121:SF71">
    <property type="entry name" value="OXYGEN SENSOR PROTEIN DOSP"/>
    <property type="match status" value="1"/>
</dbReference>
<feature type="transmembrane region" description="Helical" evidence="8">
    <location>
        <begin position="309"/>
        <end position="329"/>
    </location>
</feature>
<dbReference type="KEGG" id="tbk:HF295_02480"/>
<dbReference type="InterPro" id="IPR035919">
    <property type="entry name" value="EAL_sf"/>
</dbReference>
<dbReference type="GO" id="GO:0016301">
    <property type="term" value="F:kinase activity"/>
    <property type="evidence" value="ECO:0007669"/>
    <property type="project" value="UniProtKB-KW"/>
</dbReference>
<accession>A0A7L6N3I9</accession>
<dbReference type="CDD" id="cd00130">
    <property type="entry name" value="PAS"/>
    <property type="match status" value="1"/>
</dbReference>
<dbReference type="GO" id="GO:0071111">
    <property type="term" value="F:cyclic-guanylate-specific phosphodiesterase activity"/>
    <property type="evidence" value="ECO:0007669"/>
    <property type="project" value="InterPro"/>
</dbReference>
<keyword evidence="7" id="KW-0902">Two-component regulatory system</keyword>
<evidence type="ECO:0000256" key="5">
    <source>
        <dbReference type="ARBA" id="ARBA00022777"/>
    </source>
</evidence>
<evidence type="ECO:0000313" key="11">
    <source>
        <dbReference type="EMBL" id="QLY39788.1"/>
    </source>
</evidence>
<dbReference type="SMART" id="SM00052">
    <property type="entry name" value="EAL"/>
    <property type="match status" value="1"/>
</dbReference>
<dbReference type="GO" id="GO:0000160">
    <property type="term" value="P:phosphorelay signal transduction system"/>
    <property type="evidence" value="ECO:0007669"/>
    <property type="project" value="UniProtKB-KW"/>
</dbReference>
<evidence type="ECO:0000256" key="6">
    <source>
        <dbReference type="ARBA" id="ARBA00022840"/>
    </source>
</evidence>
<evidence type="ECO:0000256" key="1">
    <source>
        <dbReference type="ARBA" id="ARBA00004370"/>
    </source>
</evidence>
<dbReference type="InterPro" id="IPR035965">
    <property type="entry name" value="PAS-like_dom_sf"/>
</dbReference>
<feature type="domain" description="EAL" evidence="10">
    <location>
        <begin position="606"/>
        <end position="859"/>
    </location>
</feature>
<keyword evidence="8" id="KW-0812">Transmembrane</keyword>
<feature type="domain" description="PAS" evidence="9">
    <location>
        <begin position="347"/>
        <end position="384"/>
    </location>
</feature>
<dbReference type="InterPro" id="IPR000014">
    <property type="entry name" value="PAS"/>
</dbReference>
<dbReference type="SUPFAM" id="SSF103190">
    <property type="entry name" value="Sensory domain-like"/>
    <property type="match status" value="1"/>
</dbReference>
<dbReference type="Pfam" id="PF00989">
    <property type="entry name" value="PAS"/>
    <property type="match status" value="1"/>
</dbReference>
<keyword evidence="4" id="KW-0547">Nucleotide-binding</keyword>
<evidence type="ECO:0000313" key="12">
    <source>
        <dbReference type="Proteomes" id="UP000512167"/>
    </source>
</evidence>
<dbReference type="PROSITE" id="PS50883">
    <property type="entry name" value="EAL"/>
    <property type="match status" value="1"/>
</dbReference>
<evidence type="ECO:0000259" key="9">
    <source>
        <dbReference type="PROSITE" id="PS50112"/>
    </source>
</evidence>
<proteinExistence type="predicted"/>
<dbReference type="Pfam" id="PF00563">
    <property type="entry name" value="EAL"/>
    <property type="match status" value="1"/>
</dbReference>
<keyword evidence="3" id="KW-0808">Transferase</keyword>
<dbReference type="Gene3D" id="3.20.20.450">
    <property type="entry name" value="EAL domain"/>
    <property type="match status" value="1"/>
</dbReference>
<organism evidence="11 12">
    <name type="scientific">Hujiaoplasma nucleasis</name>
    <dbReference type="NCBI Taxonomy" id="2725268"/>
    <lineage>
        <taxon>Bacteria</taxon>
        <taxon>Bacillati</taxon>
        <taxon>Mycoplasmatota</taxon>
        <taxon>Mollicutes</taxon>
        <taxon>Candidatus Izemoplasmatales</taxon>
        <taxon>Hujiaoplasmataceae</taxon>
        <taxon>Hujiaoplasma</taxon>
    </lineage>
</organism>